<dbReference type="RefSeq" id="WP_380909786.1">
    <property type="nucleotide sequence ID" value="NZ_JBHTLS010000101.1"/>
</dbReference>
<dbReference type="SUPFAM" id="SSF51004">
    <property type="entry name" value="C-terminal (heme d1) domain of cytochrome cd1-nitrite reductase"/>
    <property type="match status" value="1"/>
</dbReference>
<comment type="caution">
    <text evidence="2">The sequence shown here is derived from an EMBL/GenBank/DDBJ whole genome shotgun (WGS) entry which is preliminary data.</text>
</comment>
<name>A0ABW3NZD3_9SPHN</name>
<organism evidence="2 3">
    <name type="scientific">Sphingobium olei</name>
    <dbReference type="NCBI Taxonomy" id="420955"/>
    <lineage>
        <taxon>Bacteria</taxon>
        <taxon>Pseudomonadati</taxon>
        <taxon>Pseudomonadota</taxon>
        <taxon>Alphaproteobacteria</taxon>
        <taxon>Sphingomonadales</taxon>
        <taxon>Sphingomonadaceae</taxon>
        <taxon>Sphingobium</taxon>
    </lineage>
</organism>
<sequence>MRVQIATILLGATMIPIASLPATAQISDDTVVDLLAVQSPCGEPDRYRGKKDQLYIERDDGSILLADAYRLQALGTARSNGKLLAASCNRRFVATADSQQLHLLSTKNDRQPMTVLLPADAVGAVFTKNSRQLWVGLSGRNEVVDIDLNTGQLRTIPLPFAAARLSADFKGHNLYILDQKAGGLHVIDERSGRILSGELPKFGIGADLMRSPTDNELWIVRSDRPQISIVRTKLSIGVQTGPPIGAQKGPPFEYGTTVEERSLRCAWRREGGARP</sequence>
<feature type="signal peptide" evidence="1">
    <location>
        <begin position="1"/>
        <end position="24"/>
    </location>
</feature>
<protein>
    <submittedName>
        <fullName evidence="2">YncE family protein</fullName>
    </submittedName>
</protein>
<evidence type="ECO:0000313" key="3">
    <source>
        <dbReference type="Proteomes" id="UP001597203"/>
    </source>
</evidence>
<dbReference type="InterPro" id="IPR011048">
    <property type="entry name" value="Haem_d1_sf"/>
</dbReference>
<evidence type="ECO:0000313" key="2">
    <source>
        <dbReference type="EMBL" id="MFD1104469.1"/>
    </source>
</evidence>
<dbReference type="Gene3D" id="2.130.10.10">
    <property type="entry name" value="YVTN repeat-like/Quinoprotein amine dehydrogenase"/>
    <property type="match status" value="1"/>
</dbReference>
<dbReference type="EMBL" id="JBHTLS010000101">
    <property type="protein sequence ID" value="MFD1104469.1"/>
    <property type="molecule type" value="Genomic_DNA"/>
</dbReference>
<gene>
    <name evidence="2" type="ORF">ACFQ24_06230</name>
</gene>
<reference evidence="3" key="1">
    <citation type="journal article" date="2019" name="Int. J. Syst. Evol. Microbiol.">
        <title>The Global Catalogue of Microorganisms (GCM) 10K type strain sequencing project: providing services to taxonomists for standard genome sequencing and annotation.</title>
        <authorList>
            <consortium name="The Broad Institute Genomics Platform"/>
            <consortium name="The Broad Institute Genome Sequencing Center for Infectious Disease"/>
            <person name="Wu L."/>
            <person name="Ma J."/>
        </authorList>
    </citation>
    <scope>NUCLEOTIDE SEQUENCE [LARGE SCALE GENOMIC DNA]</scope>
    <source>
        <strain evidence="3">CCUG 54329</strain>
    </source>
</reference>
<dbReference type="InterPro" id="IPR015943">
    <property type="entry name" value="WD40/YVTN_repeat-like_dom_sf"/>
</dbReference>
<accession>A0ABW3NZD3</accession>
<feature type="non-terminal residue" evidence="2">
    <location>
        <position position="275"/>
    </location>
</feature>
<keyword evidence="3" id="KW-1185">Reference proteome</keyword>
<evidence type="ECO:0000256" key="1">
    <source>
        <dbReference type="SAM" id="SignalP"/>
    </source>
</evidence>
<keyword evidence="1" id="KW-0732">Signal</keyword>
<proteinExistence type="predicted"/>
<feature type="chain" id="PRO_5047030096" evidence="1">
    <location>
        <begin position="25"/>
        <end position="275"/>
    </location>
</feature>
<dbReference type="Proteomes" id="UP001597203">
    <property type="component" value="Unassembled WGS sequence"/>
</dbReference>